<dbReference type="EMBL" id="JSVA01000004">
    <property type="protein sequence ID" value="KOF04045.1"/>
    <property type="molecule type" value="Genomic_DNA"/>
</dbReference>
<evidence type="ECO:0000313" key="2">
    <source>
        <dbReference type="EMBL" id="KOF04045.1"/>
    </source>
</evidence>
<sequence>MRFRLLTLFFVSVLSVNCFAQIRFDKGYFINNSGETVDCLIRNVAWRNNPTQFQYKLAEEGQIQIAGLESVKEFGILGESKYVKFVGDIDRSSESLSDMSYDFEPSFNNEELFLKVVIEGKASLYEYRDGNLTRYFFGMQNSEISQLVYKSYLTADKRALKNKQYKKQLQDELKCEAISLNTISELEYDKKELVRLFIDYNDCIHAEFNDFSKKNDQGIFKYRLKPGFQSASLSLERTGQYQSATQAYKLNFGSEKRFSFGIEVEYVFPFNKNKWSFFIQPTYLSPYKIEKKVEIDNESVIARYNSIDIPVGIRHYFFLNDESNIFVSASYVMNTTLGNSKFDFEQSEDLTFKRGANLMLGLGYTYNDKYSLHFDYGFNRQLLNYLFYDTKYKTASIVFGYKIF</sequence>
<dbReference type="OrthoDB" id="921445at2"/>
<evidence type="ECO:0000256" key="1">
    <source>
        <dbReference type="SAM" id="SignalP"/>
    </source>
</evidence>
<name>A0A0L8APB1_9BACT</name>
<protein>
    <submittedName>
        <fullName evidence="2">Uncharacterized protein</fullName>
    </submittedName>
</protein>
<reference evidence="3" key="1">
    <citation type="submission" date="2014-11" db="EMBL/GenBank/DDBJ databases">
        <title>Genome sequencing of Roseivirga sp. D-25.</title>
        <authorList>
            <person name="Selvaratnam C."/>
            <person name="Thevarajoo S."/>
            <person name="Goh K.M."/>
            <person name="Eee R."/>
            <person name="Chan K.-G."/>
            <person name="Chong C.S."/>
        </authorList>
    </citation>
    <scope>NUCLEOTIDE SEQUENCE [LARGE SCALE GENOMIC DNA]</scope>
    <source>
        <strain evidence="3">D-25</strain>
    </source>
</reference>
<keyword evidence="1" id="KW-0732">Signal</keyword>
<comment type="caution">
    <text evidence="2">The sequence shown here is derived from an EMBL/GenBank/DDBJ whole genome shotgun (WGS) entry which is preliminary data.</text>
</comment>
<feature type="signal peptide" evidence="1">
    <location>
        <begin position="1"/>
        <end position="20"/>
    </location>
</feature>
<dbReference type="Proteomes" id="UP000036908">
    <property type="component" value="Unassembled WGS sequence"/>
</dbReference>
<dbReference type="PATRIC" id="fig|1566026.4.peg.2444"/>
<gene>
    <name evidence="2" type="ORF">OB69_03370</name>
</gene>
<keyword evidence="3" id="KW-1185">Reference proteome</keyword>
<accession>A0A0L8APB1</accession>
<dbReference type="RefSeq" id="WP_053222275.1">
    <property type="nucleotide sequence ID" value="NZ_JSVA01000004.1"/>
</dbReference>
<proteinExistence type="predicted"/>
<feature type="chain" id="PRO_5005580286" evidence="1">
    <location>
        <begin position="21"/>
        <end position="404"/>
    </location>
</feature>
<organism evidence="2 3">
    <name type="scientific">Roseivirga seohaensis subsp. aquiponti</name>
    <dbReference type="NCBI Taxonomy" id="1566026"/>
    <lineage>
        <taxon>Bacteria</taxon>
        <taxon>Pseudomonadati</taxon>
        <taxon>Bacteroidota</taxon>
        <taxon>Cytophagia</taxon>
        <taxon>Cytophagales</taxon>
        <taxon>Roseivirgaceae</taxon>
        <taxon>Roseivirga</taxon>
    </lineage>
</organism>
<evidence type="ECO:0000313" key="3">
    <source>
        <dbReference type="Proteomes" id="UP000036908"/>
    </source>
</evidence>
<dbReference type="AlphaFoldDB" id="A0A0L8APB1"/>